<accession>A0A3D8WWG1</accession>
<comment type="function">
    <text evidence="1">Nitronate monooxygenase that uses molecular oxygen to catalyze the oxidative denitrification of alkyl nitronates. Acts on propionate 3-nitronate (P3N), the presumed physiological substrate. Probably functions in the detoxification of P3N, a metabolic poison produced by plants and fungi as a defense mechanism.</text>
</comment>
<evidence type="ECO:0000256" key="4">
    <source>
        <dbReference type="ARBA" id="ARBA00022643"/>
    </source>
</evidence>
<sequence length="322" mass="34690">MKNRITELLDIEYPIISAAMTWVTSAEFVAAVSNAGGMGVLGPNAGQTEKSSSPEDTAERLRKEIKKVKELTDKPFAVNYIFPMGDNTEDPFTNAIFDILVEEKVKNVIAIGQKVIQKEVIRLKKHNINIIYRDLSPTVQKLVEAGKSGVDALIATGYEAGGHMSDYKISTLSIVPQVTALVEIPVIAAGGIIDGKGALAAFAMGAEGVYMGTRFIATKENPASEATKKAILNVKSEEFIEFKSGIGHLRTIPTEAGKKAFELINQGKPEEAYKYYGNGFKVGMLDGDLVNGTISLSEAAGGIKEIKTCAEVINEIMNTLEK</sequence>
<reference evidence="6 7" key="1">
    <citation type="journal article" date="2018" name="Appl. Environ. Microbiol.">
        <title>Antimicrobial susceptibility testing and tentative epidemiological cut-off values of five Bacillus species relevant for use as animal feed additives or for plant protection.</title>
        <authorList>
            <person name="Agerso Y."/>
            <person name="Stuer-Lauridsen B."/>
            <person name="Bjerre K."/>
            <person name="Jensen M.G."/>
            <person name="Johansen E."/>
            <person name="Bennedsen M."/>
            <person name="Brockmann E."/>
            <person name="Nielsen B."/>
        </authorList>
    </citation>
    <scope>NUCLEOTIDE SEQUENCE [LARGE SCALE GENOMIC DNA]</scope>
    <source>
        <strain evidence="6 7">CHCC20162</strain>
    </source>
</reference>
<keyword evidence="5" id="KW-0560">Oxidoreductase</keyword>
<keyword evidence="6" id="KW-0223">Dioxygenase</keyword>
<evidence type="ECO:0000256" key="1">
    <source>
        <dbReference type="ARBA" id="ARBA00003535"/>
    </source>
</evidence>
<dbReference type="RefSeq" id="WP_116077449.1">
    <property type="nucleotide sequence ID" value="NZ_CP187632.1"/>
</dbReference>
<dbReference type="GO" id="GO:0018580">
    <property type="term" value="F:nitronate monooxygenase activity"/>
    <property type="evidence" value="ECO:0007669"/>
    <property type="project" value="InterPro"/>
</dbReference>
<dbReference type="InterPro" id="IPR013785">
    <property type="entry name" value="Aldolase_TIM"/>
</dbReference>
<dbReference type="GO" id="GO:0051213">
    <property type="term" value="F:dioxygenase activity"/>
    <property type="evidence" value="ECO:0007669"/>
    <property type="project" value="UniProtKB-KW"/>
</dbReference>
<dbReference type="EMBL" id="PQWM01000032">
    <property type="protein sequence ID" value="RDZ10105.1"/>
    <property type="molecule type" value="Genomic_DNA"/>
</dbReference>
<gene>
    <name evidence="6" type="ORF">C3744_23695</name>
</gene>
<organism evidence="6 7">
    <name type="scientific">Priestia megaterium</name>
    <name type="common">Bacillus megaterium</name>
    <dbReference type="NCBI Taxonomy" id="1404"/>
    <lineage>
        <taxon>Bacteria</taxon>
        <taxon>Bacillati</taxon>
        <taxon>Bacillota</taxon>
        <taxon>Bacilli</taxon>
        <taxon>Bacillales</taxon>
        <taxon>Bacillaceae</taxon>
        <taxon>Priestia</taxon>
    </lineage>
</organism>
<keyword evidence="3" id="KW-0285">Flavoprotein</keyword>
<comment type="caution">
    <text evidence="6">The sequence shown here is derived from an EMBL/GenBank/DDBJ whole genome shotgun (WGS) entry which is preliminary data.</text>
</comment>
<dbReference type="PANTHER" id="PTHR32332:SF20">
    <property type="entry name" value="2-NITROPROPANE DIOXYGENASE-LIKE PROTEIN"/>
    <property type="match status" value="1"/>
</dbReference>
<dbReference type="Gene3D" id="3.20.20.70">
    <property type="entry name" value="Aldolase class I"/>
    <property type="match status" value="1"/>
</dbReference>
<evidence type="ECO:0000313" key="6">
    <source>
        <dbReference type="EMBL" id="RDZ10105.1"/>
    </source>
</evidence>
<protein>
    <recommendedName>
        <fullName evidence="2">Probable nitronate monooxygenase</fullName>
    </recommendedName>
</protein>
<evidence type="ECO:0000256" key="5">
    <source>
        <dbReference type="ARBA" id="ARBA00023002"/>
    </source>
</evidence>
<dbReference type="InterPro" id="IPR004136">
    <property type="entry name" value="NMO"/>
</dbReference>
<name>A0A3D8WWG1_PRIMG</name>
<dbReference type="PANTHER" id="PTHR32332">
    <property type="entry name" value="2-NITROPROPANE DIOXYGENASE"/>
    <property type="match status" value="1"/>
</dbReference>
<evidence type="ECO:0000256" key="3">
    <source>
        <dbReference type="ARBA" id="ARBA00022630"/>
    </source>
</evidence>
<evidence type="ECO:0000313" key="7">
    <source>
        <dbReference type="Proteomes" id="UP000256519"/>
    </source>
</evidence>
<dbReference type="CDD" id="cd04730">
    <property type="entry name" value="NPD_like"/>
    <property type="match status" value="1"/>
</dbReference>
<proteinExistence type="predicted"/>
<evidence type="ECO:0000256" key="2">
    <source>
        <dbReference type="ARBA" id="ARBA00013457"/>
    </source>
</evidence>
<dbReference type="SUPFAM" id="SSF51412">
    <property type="entry name" value="Inosine monophosphate dehydrogenase (IMPDH)"/>
    <property type="match status" value="1"/>
</dbReference>
<dbReference type="Pfam" id="PF03060">
    <property type="entry name" value="NMO"/>
    <property type="match status" value="1"/>
</dbReference>
<dbReference type="Proteomes" id="UP000256519">
    <property type="component" value="Unassembled WGS sequence"/>
</dbReference>
<dbReference type="AlphaFoldDB" id="A0A3D8WWG1"/>
<keyword evidence="4" id="KW-0288">FMN</keyword>